<dbReference type="Pfam" id="PF04548">
    <property type="entry name" value="AIG1"/>
    <property type="match status" value="1"/>
</dbReference>
<evidence type="ECO:0000256" key="7">
    <source>
        <dbReference type="ARBA" id="ARBA00022723"/>
    </source>
</evidence>
<dbReference type="GO" id="GO:0005525">
    <property type="term" value="F:GTP binding"/>
    <property type="evidence" value="ECO:0007669"/>
    <property type="project" value="InterPro"/>
</dbReference>
<evidence type="ECO:0000256" key="17">
    <source>
        <dbReference type="ARBA" id="ARBA00042236"/>
    </source>
</evidence>
<dbReference type="SUPFAM" id="SSF52540">
    <property type="entry name" value="P-loop containing nucleoside triphosphate hydrolases"/>
    <property type="match status" value="1"/>
</dbReference>
<feature type="compositionally biased region" description="Low complexity" evidence="20">
    <location>
        <begin position="43"/>
        <end position="68"/>
    </location>
</feature>
<feature type="compositionally biased region" description="Low complexity" evidence="20">
    <location>
        <begin position="153"/>
        <end position="164"/>
    </location>
</feature>
<evidence type="ECO:0000256" key="3">
    <source>
        <dbReference type="ARBA" id="ARBA00008535"/>
    </source>
</evidence>
<evidence type="ECO:0000256" key="9">
    <source>
        <dbReference type="ARBA" id="ARBA00022786"/>
    </source>
</evidence>
<evidence type="ECO:0000256" key="4">
    <source>
        <dbReference type="ARBA" id="ARBA00012759"/>
    </source>
</evidence>
<dbReference type="PROSITE" id="PS50235">
    <property type="entry name" value="USP_3"/>
    <property type="match status" value="1"/>
</dbReference>
<feature type="compositionally biased region" description="Low complexity" evidence="20">
    <location>
        <begin position="199"/>
        <end position="212"/>
    </location>
</feature>
<dbReference type="GO" id="GO:0046872">
    <property type="term" value="F:metal ion binding"/>
    <property type="evidence" value="ECO:0007669"/>
    <property type="project" value="UniProtKB-KW"/>
</dbReference>
<evidence type="ECO:0000256" key="10">
    <source>
        <dbReference type="ARBA" id="ARBA00022801"/>
    </source>
</evidence>
<dbReference type="PANTHER" id="PTHR21646:SF17">
    <property type="entry name" value="UBIQUITIN CARBOXYL-TERMINAL HYDROLASE 2"/>
    <property type="match status" value="1"/>
</dbReference>
<dbReference type="InterPro" id="IPR001394">
    <property type="entry name" value="Peptidase_C19_UCH"/>
</dbReference>
<keyword evidence="5" id="KW-0963">Cytoplasm</keyword>
<gene>
    <name evidence="23" type="ORF">DPX16_22301</name>
</gene>
<dbReference type="PANTHER" id="PTHR21646">
    <property type="entry name" value="UBIQUITIN CARBOXYL-TERMINAL HYDROLASE"/>
    <property type="match status" value="1"/>
</dbReference>
<evidence type="ECO:0000256" key="1">
    <source>
        <dbReference type="ARBA" id="ARBA00000707"/>
    </source>
</evidence>
<evidence type="ECO:0000256" key="8">
    <source>
        <dbReference type="ARBA" id="ARBA00022741"/>
    </source>
</evidence>
<evidence type="ECO:0000256" key="19">
    <source>
        <dbReference type="ARBA" id="ARBA00042737"/>
    </source>
</evidence>
<keyword evidence="6" id="KW-0645">Protease</keyword>
<dbReference type="InterPro" id="IPR050185">
    <property type="entry name" value="Ub_carboxyl-term_hydrolase"/>
</dbReference>
<dbReference type="GO" id="GO:0048511">
    <property type="term" value="P:rhythmic process"/>
    <property type="evidence" value="ECO:0007669"/>
    <property type="project" value="UniProtKB-KW"/>
</dbReference>
<evidence type="ECO:0000256" key="20">
    <source>
        <dbReference type="SAM" id="MobiDB-lite"/>
    </source>
</evidence>
<feature type="compositionally biased region" description="Low complexity" evidence="20">
    <location>
        <begin position="11"/>
        <end position="26"/>
    </location>
</feature>
<evidence type="ECO:0000313" key="23">
    <source>
        <dbReference type="EMBL" id="ROK74160.1"/>
    </source>
</evidence>
<keyword evidence="7" id="KW-0479">Metal-binding</keyword>
<organism evidence="23 24">
    <name type="scientific">Anabarilius grahami</name>
    <name type="common">Kanglang fish</name>
    <name type="synonym">Barilius grahami</name>
    <dbReference type="NCBI Taxonomy" id="495550"/>
    <lineage>
        <taxon>Eukaryota</taxon>
        <taxon>Metazoa</taxon>
        <taxon>Chordata</taxon>
        <taxon>Craniata</taxon>
        <taxon>Vertebrata</taxon>
        <taxon>Euteleostomi</taxon>
        <taxon>Actinopterygii</taxon>
        <taxon>Neopterygii</taxon>
        <taxon>Teleostei</taxon>
        <taxon>Ostariophysi</taxon>
        <taxon>Cypriniformes</taxon>
        <taxon>Xenocyprididae</taxon>
        <taxon>Xenocypridinae</taxon>
        <taxon>Xenocypridinae incertae sedis</taxon>
        <taxon>Anabarilius</taxon>
    </lineage>
</organism>
<dbReference type="InterPro" id="IPR018200">
    <property type="entry name" value="USP_CS"/>
</dbReference>
<feature type="domain" description="AIG1-type G" evidence="22">
    <location>
        <begin position="536"/>
        <end position="720"/>
    </location>
</feature>
<dbReference type="Gene3D" id="3.40.50.300">
    <property type="entry name" value="P-loop containing nucleotide triphosphate hydrolases"/>
    <property type="match status" value="1"/>
</dbReference>
<dbReference type="EMBL" id="RJVU01055763">
    <property type="protein sequence ID" value="ROK74160.1"/>
    <property type="molecule type" value="Genomic_DNA"/>
</dbReference>
<comment type="subcellular location">
    <subcellularLocation>
        <location evidence="2">Cytoplasm</location>
        <location evidence="2">Perinuclear region</location>
    </subcellularLocation>
</comment>
<keyword evidence="24" id="KW-1185">Reference proteome</keyword>
<evidence type="ECO:0000256" key="14">
    <source>
        <dbReference type="ARBA" id="ARBA00037943"/>
    </source>
</evidence>
<evidence type="ECO:0000256" key="6">
    <source>
        <dbReference type="ARBA" id="ARBA00022670"/>
    </source>
</evidence>
<dbReference type="Proteomes" id="UP000281406">
    <property type="component" value="Unassembled WGS sequence"/>
</dbReference>
<comment type="similarity">
    <text evidence="14">Belongs to the peptidase C19 family. USP2 subfamily.</text>
</comment>
<dbReference type="GO" id="GO:0004843">
    <property type="term" value="F:cysteine-type deubiquitinase activity"/>
    <property type="evidence" value="ECO:0007669"/>
    <property type="project" value="UniProtKB-EC"/>
</dbReference>
<dbReference type="InterPro" id="IPR006703">
    <property type="entry name" value="G_AIG1"/>
</dbReference>
<dbReference type="FunFam" id="3.40.50.300:FF:001809">
    <property type="entry name" value="Si:ch1073-365p7.2"/>
    <property type="match status" value="1"/>
</dbReference>
<feature type="compositionally biased region" description="Low complexity" evidence="20">
    <location>
        <begin position="172"/>
        <end position="189"/>
    </location>
</feature>
<keyword evidence="8" id="KW-0547">Nucleotide-binding</keyword>
<dbReference type="Pfam" id="PF00443">
    <property type="entry name" value="UCH"/>
    <property type="match status" value="1"/>
</dbReference>
<dbReference type="EC" id="3.4.19.12" evidence="4"/>
<evidence type="ECO:0000256" key="12">
    <source>
        <dbReference type="ARBA" id="ARBA00022833"/>
    </source>
</evidence>
<dbReference type="GO" id="GO:0006508">
    <property type="term" value="P:proteolysis"/>
    <property type="evidence" value="ECO:0007669"/>
    <property type="project" value="UniProtKB-KW"/>
</dbReference>
<dbReference type="Gene3D" id="3.90.70.10">
    <property type="entry name" value="Cysteine proteinases"/>
    <property type="match status" value="1"/>
</dbReference>
<sequence length="720" mass="79522">MSRVSSTAKRYAGSSYTSHYSSYGPSLTPSLGSYERDKLPYKSSSSGFSSSSYLSSSASRSRNYSSSSEPDRGRPIPRTDLLAGRRSESLSRTPAKGYGSGLNGGSGYSSYSYSPATTSYLSTSPVSSSISLSRRKSVSQSDLTHDLSALGLSETSSSSGLKQSYRSRGTDASDSYSSARSSYGLSRSSTQEGLGGNGLKSSSSRFSSSYRSTSPVREKDLIMPIMRHSYTVTIPEEPPATAFPLLRQDMRRKNSLSGSMLVSTFVGLLINHAKNSKSAQGLVGLRNLGNTCFMNSILQCLSNTQSLRDYCLHNSHRRDLNNNSRTNTALMEEFAKLIQTMWTSSSSEAVSPSEFKTQIQRYAPRFVGYNQQDAQEFLRFLLDGLHNEVNRVTVRPRGNIEDFDHLSDEEKGKKMWAKYLEREDSKIVDLFVGQLKSSLTCSECGYCSTVFDPFWDLSLPISKKGYGEVSLMDCMRLFTKEDVLDGDEKPVVPCITCMQCPITQARLWEATTQRTVAILKTGNGTHITTPVDSVCGSVIGLVLLGRRHAGKSSAGDLILGRSEFEAGKKTAQCVRRYGWVDGVRLAVVDTPGWSLFGLADAKQVKREILRSVMLAPPGYQIFLLVIPVDSFSKRDGHAMEKYLGVLGDMVWSNSLVLFTWGDELRGRNIETHIEKKGEPLQRILRKCGHRYHVVNNKCPEDYTQVTELLNILKHMCASTV</sequence>
<accession>A0A3N0Y0E8</accession>
<keyword evidence="10 23" id="KW-0378">Hydrolase</keyword>
<evidence type="ECO:0000256" key="11">
    <source>
        <dbReference type="ARBA" id="ARBA00022807"/>
    </source>
</evidence>
<dbReference type="PROSITE" id="PS00972">
    <property type="entry name" value="USP_1"/>
    <property type="match status" value="1"/>
</dbReference>
<feature type="domain" description="USP" evidence="21">
    <location>
        <begin position="283"/>
        <end position="626"/>
    </location>
</feature>
<evidence type="ECO:0000256" key="18">
    <source>
        <dbReference type="ARBA" id="ARBA00042588"/>
    </source>
</evidence>
<comment type="caution">
    <text evidence="23">The sequence shown here is derived from an EMBL/GenBank/DDBJ whole genome shotgun (WGS) entry which is preliminary data.</text>
</comment>
<dbReference type="GO" id="GO:0016579">
    <property type="term" value="P:protein deubiquitination"/>
    <property type="evidence" value="ECO:0007669"/>
    <property type="project" value="InterPro"/>
</dbReference>
<dbReference type="OrthoDB" id="9982588at2759"/>
<comment type="similarity">
    <text evidence="3">Belongs to the TRAFAC class TrmE-Era-EngA-EngB-Septin-like GTPase superfamily. AIG1/Toc34/Toc159-like paraseptin GTPase family. IAN subfamily.</text>
</comment>
<dbReference type="InterPro" id="IPR038765">
    <property type="entry name" value="Papain-like_cys_pep_sf"/>
</dbReference>
<evidence type="ECO:0000313" key="24">
    <source>
        <dbReference type="Proteomes" id="UP000281406"/>
    </source>
</evidence>
<protein>
    <recommendedName>
        <fullName evidence="15">Ubiquitin carboxyl-terminal hydrolase 2</fullName>
        <ecNumber evidence="4">3.4.19.12</ecNumber>
    </recommendedName>
    <alternativeName>
        <fullName evidence="18">41 kDa ubiquitin-specific protease</fullName>
    </alternativeName>
    <alternativeName>
        <fullName evidence="17">Deubiquitinating enzyme 2</fullName>
    </alternativeName>
    <alternativeName>
        <fullName evidence="16">Ubiquitin thioesterase 2</fullName>
    </alternativeName>
    <alternativeName>
        <fullName evidence="19">Ubiquitin-specific-processing protease 2</fullName>
    </alternativeName>
</protein>
<dbReference type="GO" id="GO:0048471">
    <property type="term" value="C:perinuclear region of cytoplasm"/>
    <property type="evidence" value="ECO:0007669"/>
    <property type="project" value="UniProtKB-SubCell"/>
</dbReference>
<keyword evidence="11" id="KW-0788">Thiol protease</keyword>
<dbReference type="InterPro" id="IPR027417">
    <property type="entry name" value="P-loop_NTPase"/>
</dbReference>
<feature type="compositionally biased region" description="Gly residues" evidence="20">
    <location>
        <begin position="98"/>
        <end position="107"/>
    </location>
</feature>
<evidence type="ECO:0000256" key="5">
    <source>
        <dbReference type="ARBA" id="ARBA00022490"/>
    </source>
</evidence>
<evidence type="ECO:0000256" key="15">
    <source>
        <dbReference type="ARBA" id="ARBA00040966"/>
    </source>
</evidence>
<dbReference type="InterPro" id="IPR028889">
    <property type="entry name" value="USP"/>
</dbReference>
<evidence type="ECO:0000256" key="16">
    <source>
        <dbReference type="ARBA" id="ARBA00041732"/>
    </source>
</evidence>
<dbReference type="SUPFAM" id="SSF54001">
    <property type="entry name" value="Cysteine proteinases"/>
    <property type="match status" value="1"/>
</dbReference>
<reference evidence="23 24" key="1">
    <citation type="submission" date="2018-10" db="EMBL/GenBank/DDBJ databases">
        <title>Genome assembly for a Yunnan-Guizhou Plateau 3E fish, Anabarilius grahami (Regan), and its evolutionary and genetic applications.</title>
        <authorList>
            <person name="Jiang W."/>
        </authorList>
    </citation>
    <scope>NUCLEOTIDE SEQUENCE [LARGE SCALE GENOMIC DNA]</scope>
    <source>
        <strain evidence="23">AG-KIZ</strain>
        <tissue evidence="23">Muscle</tissue>
    </source>
</reference>
<dbReference type="AlphaFoldDB" id="A0A3N0Y0E8"/>
<proteinExistence type="inferred from homology"/>
<evidence type="ECO:0000259" key="21">
    <source>
        <dbReference type="PROSITE" id="PS50235"/>
    </source>
</evidence>
<evidence type="ECO:0000259" key="22">
    <source>
        <dbReference type="PROSITE" id="PS51720"/>
    </source>
</evidence>
<keyword evidence="13" id="KW-0090">Biological rhythms</keyword>
<keyword evidence="9" id="KW-0833">Ubl conjugation pathway</keyword>
<name>A0A3N0Y0E8_ANAGA</name>
<comment type="catalytic activity">
    <reaction evidence="1">
        <text>Thiol-dependent hydrolysis of ester, thioester, amide, peptide and isopeptide bonds formed by the C-terminal Gly of ubiquitin (a 76-residue protein attached to proteins as an intracellular targeting signal).</text>
        <dbReference type="EC" id="3.4.19.12"/>
    </reaction>
</comment>
<keyword evidence="12" id="KW-0862">Zinc</keyword>
<evidence type="ECO:0000256" key="13">
    <source>
        <dbReference type="ARBA" id="ARBA00023108"/>
    </source>
</evidence>
<evidence type="ECO:0000256" key="2">
    <source>
        <dbReference type="ARBA" id="ARBA00004556"/>
    </source>
</evidence>
<dbReference type="PROSITE" id="PS51720">
    <property type="entry name" value="G_AIG1"/>
    <property type="match status" value="1"/>
</dbReference>
<feature type="region of interest" description="Disordered" evidence="20">
    <location>
        <begin position="153"/>
        <end position="212"/>
    </location>
</feature>
<feature type="region of interest" description="Disordered" evidence="20">
    <location>
        <begin position="1"/>
        <end position="107"/>
    </location>
</feature>